<sequence length="274" mass="32025">MYLPCQFKLYAHVSEQNLRPASNSITYWTDFVEKYYDSSVVEKWCYGSCNNLEVLGIRKRMYADSLIAQHCRICGLTSKGHYKANKEFLPLVFKFKFDNGVMKEKLDLSESAMITISPKGKIMLEYGKAVRQIIYRDFAVSQQGKLHVIFTEDMKILSWEFCAQVLHVPIPPPLPNAQPENESEREERLSRQTKQVYMEMRKVKVNYLGLPQLYSQCFQLSNNFEFMRDIMRFSIRHKLGPLESYRKYSAKSILKKALTTAMKTQDEANICILM</sequence>
<comment type="caution">
    <text evidence="1">The sequence shown here is derived from an EMBL/GenBank/DDBJ whole genome shotgun (WGS) entry which is preliminary data.</text>
</comment>
<dbReference type="AlphaFoldDB" id="A0AAV6Y955"/>
<dbReference type="PANTHER" id="PTHR10378">
    <property type="entry name" value="LIM DOMAIN-BINDING PROTEIN"/>
    <property type="match status" value="1"/>
</dbReference>
<protein>
    <submittedName>
        <fullName evidence="1">Uncharacterized protein</fullName>
    </submittedName>
</protein>
<name>A0AAV6Y955_9LAMI</name>
<organism evidence="1 2">
    <name type="scientific">Buddleja alternifolia</name>
    <dbReference type="NCBI Taxonomy" id="168488"/>
    <lineage>
        <taxon>Eukaryota</taxon>
        <taxon>Viridiplantae</taxon>
        <taxon>Streptophyta</taxon>
        <taxon>Embryophyta</taxon>
        <taxon>Tracheophyta</taxon>
        <taxon>Spermatophyta</taxon>
        <taxon>Magnoliopsida</taxon>
        <taxon>eudicotyledons</taxon>
        <taxon>Gunneridae</taxon>
        <taxon>Pentapetalae</taxon>
        <taxon>asterids</taxon>
        <taxon>lamiids</taxon>
        <taxon>Lamiales</taxon>
        <taxon>Scrophulariaceae</taxon>
        <taxon>Buddlejeae</taxon>
        <taxon>Buddleja</taxon>
    </lineage>
</organism>
<dbReference type="InterPro" id="IPR029005">
    <property type="entry name" value="LIM-bd/SEUSS"/>
</dbReference>
<evidence type="ECO:0000313" key="1">
    <source>
        <dbReference type="EMBL" id="KAG8391761.1"/>
    </source>
</evidence>
<gene>
    <name evidence="1" type="ORF">BUALT_Bualt01G0220600</name>
</gene>
<reference evidence="1" key="1">
    <citation type="submission" date="2019-10" db="EMBL/GenBank/DDBJ databases">
        <authorList>
            <person name="Zhang R."/>
            <person name="Pan Y."/>
            <person name="Wang J."/>
            <person name="Ma R."/>
            <person name="Yu S."/>
        </authorList>
    </citation>
    <scope>NUCLEOTIDE SEQUENCE</scope>
    <source>
        <strain evidence="1">LA-IB0</strain>
        <tissue evidence="1">Leaf</tissue>
    </source>
</reference>
<keyword evidence="2" id="KW-1185">Reference proteome</keyword>
<dbReference type="EMBL" id="WHWC01000001">
    <property type="protein sequence ID" value="KAG8391761.1"/>
    <property type="molecule type" value="Genomic_DNA"/>
</dbReference>
<evidence type="ECO:0000313" key="2">
    <source>
        <dbReference type="Proteomes" id="UP000826271"/>
    </source>
</evidence>
<dbReference type="Proteomes" id="UP000826271">
    <property type="component" value="Unassembled WGS sequence"/>
</dbReference>
<proteinExistence type="predicted"/>
<accession>A0AAV6Y955</accession>
<dbReference type="Pfam" id="PF01803">
    <property type="entry name" value="LIM_bind"/>
    <property type="match status" value="1"/>
</dbReference>